<name>A0ABW8Z3T2_9BURK</name>
<evidence type="ECO:0000313" key="3">
    <source>
        <dbReference type="Proteomes" id="UP001629214"/>
    </source>
</evidence>
<protein>
    <submittedName>
        <fullName evidence="2">Uncharacterized protein</fullName>
    </submittedName>
</protein>
<gene>
    <name evidence="2" type="ORF">PQR63_03900</name>
</gene>
<proteinExistence type="predicted"/>
<sequence length="96" mass="10631">MKRDKSLMADILKTLSSFGTSYGDVEKIQSNLAAQNTPPELILHHLRLLHDRGLVAVDIHQFWRVSDQGYDVLDAGNDLNAPAGQTDPTKARGFDN</sequence>
<dbReference type="Proteomes" id="UP001629214">
    <property type="component" value="Unassembled WGS sequence"/>
</dbReference>
<feature type="region of interest" description="Disordered" evidence="1">
    <location>
        <begin position="75"/>
        <end position="96"/>
    </location>
</feature>
<organism evidence="2 3">
    <name type="scientific">Herbaspirillum rhizosphaerae</name>
    <dbReference type="NCBI Taxonomy" id="346179"/>
    <lineage>
        <taxon>Bacteria</taxon>
        <taxon>Pseudomonadati</taxon>
        <taxon>Pseudomonadota</taxon>
        <taxon>Betaproteobacteria</taxon>
        <taxon>Burkholderiales</taxon>
        <taxon>Oxalobacteraceae</taxon>
        <taxon>Herbaspirillum</taxon>
    </lineage>
</organism>
<evidence type="ECO:0000313" key="2">
    <source>
        <dbReference type="EMBL" id="MFL9877510.1"/>
    </source>
</evidence>
<comment type="caution">
    <text evidence="2">The sequence shown here is derived from an EMBL/GenBank/DDBJ whole genome shotgun (WGS) entry which is preliminary data.</text>
</comment>
<evidence type="ECO:0000256" key="1">
    <source>
        <dbReference type="SAM" id="MobiDB-lite"/>
    </source>
</evidence>
<keyword evidence="3" id="KW-1185">Reference proteome</keyword>
<accession>A0ABW8Z3T2</accession>
<reference evidence="2 3" key="1">
    <citation type="journal article" date="2024" name="Chem. Sci.">
        <title>Discovery of megapolipeptins by genome mining of a Burkholderiales bacteria collection.</title>
        <authorList>
            <person name="Paulo B.S."/>
            <person name="Recchia M.J.J."/>
            <person name="Lee S."/>
            <person name="Fergusson C.H."/>
            <person name="Romanowski S.B."/>
            <person name="Hernandez A."/>
            <person name="Krull N."/>
            <person name="Liu D.Y."/>
            <person name="Cavanagh H."/>
            <person name="Bos A."/>
            <person name="Gray C.A."/>
            <person name="Murphy B.T."/>
            <person name="Linington R.G."/>
            <person name="Eustaquio A.S."/>
        </authorList>
    </citation>
    <scope>NUCLEOTIDE SEQUENCE [LARGE SCALE GENOMIC DNA]</scope>
    <source>
        <strain evidence="2 3">RL21-008-BIB-B</strain>
    </source>
</reference>
<dbReference type="RefSeq" id="WP_408165804.1">
    <property type="nucleotide sequence ID" value="NZ_JAQQFR010000002.1"/>
</dbReference>
<dbReference type="EMBL" id="JAQQFR010000002">
    <property type="protein sequence ID" value="MFL9877510.1"/>
    <property type="molecule type" value="Genomic_DNA"/>
</dbReference>